<dbReference type="CDD" id="cd01941">
    <property type="entry name" value="YeiC_kinase_like"/>
    <property type="match status" value="1"/>
</dbReference>
<reference evidence="5 6" key="1">
    <citation type="submission" date="2021-05" db="EMBL/GenBank/DDBJ databases">
        <title>Fusibacter ferrireducens sp. nov., an anaerobic, sulfur- and Fe-reducing bacterium isolated from the mangrove sediment.</title>
        <authorList>
            <person name="Qiu D."/>
        </authorList>
    </citation>
    <scope>NUCLEOTIDE SEQUENCE [LARGE SCALE GENOMIC DNA]</scope>
    <source>
        <strain evidence="5 6">DSM 12116</strain>
    </source>
</reference>
<dbReference type="InterPro" id="IPR002173">
    <property type="entry name" value="Carboh/pur_kinase_PfkB_CS"/>
</dbReference>
<proteinExistence type="predicted"/>
<gene>
    <name evidence="5" type="ORF">KHM83_10045</name>
</gene>
<dbReference type="PROSITE" id="PS00583">
    <property type="entry name" value="PFKB_KINASES_1"/>
    <property type="match status" value="1"/>
</dbReference>
<evidence type="ECO:0000256" key="2">
    <source>
        <dbReference type="ARBA" id="ARBA00022723"/>
    </source>
</evidence>
<evidence type="ECO:0000259" key="4">
    <source>
        <dbReference type="SMART" id="SM00419"/>
    </source>
</evidence>
<dbReference type="InterPro" id="IPR011611">
    <property type="entry name" value="PfkB_dom"/>
</dbReference>
<dbReference type="InterPro" id="IPR036388">
    <property type="entry name" value="WH-like_DNA-bd_sf"/>
</dbReference>
<dbReference type="PANTHER" id="PTHR42909">
    <property type="entry name" value="ZGC:136858"/>
    <property type="match status" value="1"/>
</dbReference>
<keyword evidence="2" id="KW-0479">Metal-binding</keyword>
<dbReference type="EMBL" id="JAHBCL010000015">
    <property type="protein sequence ID" value="MBS7527021.1"/>
    <property type="molecule type" value="Genomic_DNA"/>
</dbReference>
<dbReference type="Proteomes" id="UP000746471">
    <property type="component" value="Unassembled WGS sequence"/>
</dbReference>
<dbReference type="Gene3D" id="3.40.1190.20">
    <property type="match status" value="1"/>
</dbReference>
<dbReference type="Pfam" id="PF13412">
    <property type="entry name" value="HTH_24"/>
    <property type="match status" value="1"/>
</dbReference>
<evidence type="ECO:0000313" key="5">
    <source>
        <dbReference type="EMBL" id="MBS7527021.1"/>
    </source>
</evidence>
<dbReference type="Pfam" id="PF00294">
    <property type="entry name" value="PfkB"/>
    <property type="match status" value="1"/>
</dbReference>
<evidence type="ECO:0000313" key="6">
    <source>
        <dbReference type="Proteomes" id="UP000746471"/>
    </source>
</evidence>
<name>A0ABS5PPQ8_9FIRM</name>
<dbReference type="InterPro" id="IPR036390">
    <property type="entry name" value="WH_DNA-bd_sf"/>
</dbReference>
<feature type="domain" description="HTH crp-type" evidence="4">
    <location>
        <begin position="10"/>
        <end position="55"/>
    </location>
</feature>
<accession>A0ABS5PPQ8</accession>
<evidence type="ECO:0000256" key="1">
    <source>
        <dbReference type="ARBA" id="ARBA00022679"/>
    </source>
</evidence>
<dbReference type="SUPFAM" id="SSF53613">
    <property type="entry name" value="Ribokinase-like"/>
    <property type="match status" value="1"/>
</dbReference>
<dbReference type="SUPFAM" id="SSF46785">
    <property type="entry name" value="Winged helix' DNA-binding domain"/>
    <property type="match status" value="1"/>
</dbReference>
<dbReference type="InterPro" id="IPR012318">
    <property type="entry name" value="HTH_CRP"/>
</dbReference>
<dbReference type="SMART" id="SM00419">
    <property type="entry name" value="HTH_CRP"/>
    <property type="match status" value="1"/>
</dbReference>
<keyword evidence="1" id="KW-0808">Transferase</keyword>
<dbReference type="PROSITE" id="PS00584">
    <property type="entry name" value="PFKB_KINASES_2"/>
    <property type="match status" value="1"/>
</dbReference>
<keyword evidence="6" id="KW-1185">Reference proteome</keyword>
<dbReference type="Gene3D" id="1.10.10.10">
    <property type="entry name" value="Winged helix-like DNA-binding domain superfamily/Winged helix DNA-binding domain"/>
    <property type="match status" value="1"/>
</dbReference>
<organism evidence="5 6">
    <name type="scientific">Fusibacter paucivorans</name>
    <dbReference type="NCBI Taxonomy" id="76009"/>
    <lineage>
        <taxon>Bacteria</taxon>
        <taxon>Bacillati</taxon>
        <taxon>Bacillota</taxon>
        <taxon>Clostridia</taxon>
        <taxon>Eubacteriales</taxon>
        <taxon>Eubacteriales Family XII. Incertae Sedis</taxon>
        <taxon>Fusibacter</taxon>
    </lineage>
</organism>
<comment type="caution">
    <text evidence="5">The sequence shown here is derived from an EMBL/GenBank/DDBJ whole genome shotgun (WGS) entry which is preliminary data.</text>
</comment>
<dbReference type="InterPro" id="IPR029056">
    <property type="entry name" value="Ribokinase-like"/>
</dbReference>
<dbReference type="PANTHER" id="PTHR42909:SF1">
    <property type="entry name" value="CARBOHYDRATE KINASE PFKB DOMAIN-CONTAINING PROTEIN"/>
    <property type="match status" value="1"/>
</dbReference>
<sequence length="357" mass="39063">MTEREREILRLIEGEPLITQEMLAERLGIQRSSVAVHISNLMKKGYIKGRGYIVDSSPYIVVIGGSNMDIIGTPDKKLIPRDSNIGTVMTRAGGVGRNIAENLSALGHPVHFISAVGQDDFGRKLLEALNQKGIHTAGVMMHSSLPTSTYLCINDVDHDMAMAISQMHIADAIDVNYLMQWGKLIEGARLLVLDTNLSEAAIQYLLTVYSDRRICIDPVSTAKAAKLKGHLDKIHFLKPNLIEAALLTEMEQMADESERDYATRLCEALVSLGIGEVALTLGADGVVVGNHREVRFFESHRVAVQNTTGAGDAFFAGYVHGIFFDVPLETRVNMALRCASHQISQPQMPLSEAIASL</sequence>
<keyword evidence="3" id="KW-0418">Kinase</keyword>
<evidence type="ECO:0000256" key="3">
    <source>
        <dbReference type="ARBA" id="ARBA00022777"/>
    </source>
</evidence>
<dbReference type="RefSeq" id="WP_213236882.1">
    <property type="nucleotide sequence ID" value="NZ_JAHBCL010000015.1"/>
</dbReference>
<protein>
    <submittedName>
        <fullName evidence="5">Winged helix-turn-helix transcriptional regulator</fullName>
    </submittedName>
</protein>